<keyword evidence="6" id="KW-1133">Transmembrane helix</keyword>
<protein>
    <submittedName>
        <fullName evidence="13">Cytochrome P450</fullName>
    </submittedName>
</protein>
<dbReference type="InterPro" id="IPR001128">
    <property type="entry name" value="Cyt_P450"/>
</dbReference>
<dbReference type="EMBL" id="CP019477">
    <property type="protein sequence ID" value="UQC83960.1"/>
    <property type="molecule type" value="Genomic_DNA"/>
</dbReference>
<keyword evidence="5 11" id="KW-0479">Metal-binding</keyword>
<evidence type="ECO:0000256" key="11">
    <source>
        <dbReference type="PIRSR" id="PIRSR602401-1"/>
    </source>
</evidence>
<evidence type="ECO:0000256" key="7">
    <source>
        <dbReference type="ARBA" id="ARBA00023002"/>
    </source>
</evidence>
<reference evidence="13" key="1">
    <citation type="journal article" date="2021" name="Mol. Plant Microbe Interact.">
        <title>Complete Genome Sequence of the Plant-Pathogenic Fungus Colletotrichum lupini.</title>
        <authorList>
            <person name="Baroncelli R."/>
            <person name="Pensec F."/>
            <person name="Da Lio D."/>
            <person name="Boufleur T."/>
            <person name="Vicente I."/>
            <person name="Sarrocco S."/>
            <person name="Picot A."/>
            <person name="Baraldi E."/>
            <person name="Sukno S."/>
            <person name="Thon M."/>
            <person name="Le Floch G."/>
        </authorList>
    </citation>
    <scope>NUCLEOTIDE SEQUENCE</scope>
    <source>
        <strain evidence="13">IMI 504893</strain>
    </source>
</reference>
<gene>
    <name evidence="13" type="ORF">CLUP02_09456</name>
</gene>
<dbReference type="Gene3D" id="1.10.630.10">
    <property type="entry name" value="Cytochrome P450"/>
    <property type="match status" value="1"/>
</dbReference>
<dbReference type="GO" id="GO:0004497">
    <property type="term" value="F:monooxygenase activity"/>
    <property type="evidence" value="ECO:0007669"/>
    <property type="project" value="UniProtKB-KW"/>
</dbReference>
<dbReference type="GO" id="GO:0016705">
    <property type="term" value="F:oxidoreductase activity, acting on paired donors, with incorporation or reduction of molecular oxygen"/>
    <property type="evidence" value="ECO:0007669"/>
    <property type="project" value="InterPro"/>
</dbReference>
<dbReference type="InterPro" id="IPR017972">
    <property type="entry name" value="Cyt_P450_CS"/>
</dbReference>
<dbReference type="PRINTS" id="PR00463">
    <property type="entry name" value="EP450I"/>
</dbReference>
<comment type="subcellular location">
    <subcellularLocation>
        <location evidence="2">Membrane</location>
        <topology evidence="2">Single-pass membrane protein</topology>
    </subcellularLocation>
</comment>
<organism evidence="13 14">
    <name type="scientific">Colletotrichum lupini</name>
    <dbReference type="NCBI Taxonomy" id="145971"/>
    <lineage>
        <taxon>Eukaryota</taxon>
        <taxon>Fungi</taxon>
        <taxon>Dikarya</taxon>
        <taxon>Ascomycota</taxon>
        <taxon>Pezizomycotina</taxon>
        <taxon>Sordariomycetes</taxon>
        <taxon>Hypocreomycetidae</taxon>
        <taxon>Glomerellales</taxon>
        <taxon>Glomerellaceae</taxon>
        <taxon>Colletotrichum</taxon>
        <taxon>Colletotrichum acutatum species complex</taxon>
    </lineage>
</organism>
<dbReference type="GO" id="GO:0016020">
    <property type="term" value="C:membrane"/>
    <property type="evidence" value="ECO:0007669"/>
    <property type="project" value="UniProtKB-SubCell"/>
</dbReference>
<keyword evidence="14" id="KW-1185">Reference proteome</keyword>
<evidence type="ECO:0000256" key="10">
    <source>
        <dbReference type="ARBA" id="ARBA00023136"/>
    </source>
</evidence>
<evidence type="ECO:0000256" key="4">
    <source>
        <dbReference type="ARBA" id="ARBA00022692"/>
    </source>
</evidence>
<keyword evidence="7 12" id="KW-0560">Oxidoreductase</keyword>
<dbReference type="GO" id="GO:0005506">
    <property type="term" value="F:iron ion binding"/>
    <property type="evidence" value="ECO:0007669"/>
    <property type="project" value="InterPro"/>
</dbReference>
<dbReference type="CDD" id="cd11063">
    <property type="entry name" value="CYP52"/>
    <property type="match status" value="1"/>
</dbReference>
<evidence type="ECO:0000256" key="2">
    <source>
        <dbReference type="ARBA" id="ARBA00004167"/>
    </source>
</evidence>
<evidence type="ECO:0000256" key="6">
    <source>
        <dbReference type="ARBA" id="ARBA00022989"/>
    </source>
</evidence>
<dbReference type="InterPro" id="IPR036396">
    <property type="entry name" value="Cyt_P450_sf"/>
</dbReference>
<keyword evidence="8 11" id="KW-0408">Iron</keyword>
<evidence type="ECO:0000256" key="8">
    <source>
        <dbReference type="ARBA" id="ARBA00023004"/>
    </source>
</evidence>
<dbReference type="InterPro" id="IPR047146">
    <property type="entry name" value="Cyt_P450_E_CYP52_fungi"/>
</dbReference>
<comment type="cofactor">
    <cofactor evidence="1 11">
        <name>heme</name>
        <dbReference type="ChEBI" id="CHEBI:30413"/>
    </cofactor>
</comment>
<evidence type="ECO:0000256" key="12">
    <source>
        <dbReference type="RuleBase" id="RU000461"/>
    </source>
</evidence>
<evidence type="ECO:0000313" key="13">
    <source>
        <dbReference type="EMBL" id="UQC83960.1"/>
    </source>
</evidence>
<dbReference type="RefSeq" id="XP_049145578.1">
    <property type="nucleotide sequence ID" value="XM_049288434.1"/>
</dbReference>
<sequence>MSASPEEAPALPWFRRLIVPLRSAGRLHNTFSDSQHAILLEENHPFWSSHVTGYTSGSTADSQFTPLPETFVETEYLGQKTRFGIRHCPDDEINGYRSQEESFLGISPLYFGSRTRSLSSDGFLGSYTEWLVLGLLFLVILRRIAKFIDEERRIRRHGGHASRYKSYTPFGVLSGLHFLWSITTHALQDQNLKFMHNAFLRSGQGKKNPYTFEVSLIGSRAIFTADPENIRAMLATQFSDFGKGQRFRADWFELMGNSIFNVDGDAWHASRQRLRSLFTRQRVSDLVCFERHIQDMLPALAGGHCVDMKDILSRFALDVSADFSLGRQVDSLTSEEDDAVFEAFERIRHTQSLIERLGPLNFLVPRRRFRKDLEALDKFMGPSIEKAISMSDAELAEIDKTDHGWTLLHACAGVSRDARYLRDEMVSILIAGRDTTAATMSWAFFELAKSPEVLAELRREIENKLGVGARARLPTYDDLKSMTFVTHVLNETLRLYPNAPFNIRAASKDTSLPRGGGLDGNDPVGVPSGTQIIYSTHILQLRDDLNSYKYPLQDFYPRRWETWTPRPWTYIPFNGGPRICIGQQLALTEMAYVLVRVFQQYRSVEVRQEPMSKDSESMAIGWENRGMGPSAHTHSNQSNK</sequence>
<keyword evidence="4" id="KW-0812">Transmembrane</keyword>
<accession>A0A9Q8WIL5</accession>
<proteinExistence type="inferred from homology"/>
<keyword evidence="9 12" id="KW-0503">Monooxygenase</keyword>
<evidence type="ECO:0000256" key="1">
    <source>
        <dbReference type="ARBA" id="ARBA00001971"/>
    </source>
</evidence>
<dbReference type="GeneID" id="73343444"/>
<dbReference type="Proteomes" id="UP000830671">
    <property type="component" value="Chromosome 5"/>
</dbReference>
<evidence type="ECO:0000256" key="9">
    <source>
        <dbReference type="ARBA" id="ARBA00023033"/>
    </source>
</evidence>
<dbReference type="SUPFAM" id="SSF48264">
    <property type="entry name" value="Cytochrome P450"/>
    <property type="match status" value="1"/>
</dbReference>
<keyword evidence="11 12" id="KW-0349">Heme</keyword>
<dbReference type="Pfam" id="PF00067">
    <property type="entry name" value="p450"/>
    <property type="match status" value="1"/>
</dbReference>
<dbReference type="KEGG" id="clup:CLUP02_09456"/>
<dbReference type="AlphaFoldDB" id="A0A9Q8WIL5"/>
<evidence type="ECO:0000256" key="3">
    <source>
        <dbReference type="ARBA" id="ARBA00010617"/>
    </source>
</evidence>
<comment type="similarity">
    <text evidence="3 12">Belongs to the cytochrome P450 family.</text>
</comment>
<dbReference type="PANTHER" id="PTHR24287:SF5">
    <property type="entry name" value="P450, PUTATIVE (EUROFUNG)-RELATED"/>
    <property type="match status" value="1"/>
</dbReference>
<evidence type="ECO:0000256" key="5">
    <source>
        <dbReference type="ARBA" id="ARBA00022723"/>
    </source>
</evidence>
<evidence type="ECO:0000313" key="14">
    <source>
        <dbReference type="Proteomes" id="UP000830671"/>
    </source>
</evidence>
<feature type="binding site" description="axial binding residue" evidence="11">
    <location>
        <position position="580"/>
    </location>
    <ligand>
        <name>heme</name>
        <dbReference type="ChEBI" id="CHEBI:30413"/>
    </ligand>
    <ligandPart>
        <name>Fe</name>
        <dbReference type="ChEBI" id="CHEBI:18248"/>
    </ligandPart>
</feature>
<keyword evidence="10" id="KW-0472">Membrane</keyword>
<dbReference type="PROSITE" id="PS00086">
    <property type="entry name" value="CYTOCHROME_P450"/>
    <property type="match status" value="1"/>
</dbReference>
<dbReference type="InterPro" id="IPR002401">
    <property type="entry name" value="Cyt_P450_E_grp-I"/>
</dbReference>
<dbReference type="PRINTS" id="PR00385">
    <property type="entry name" value="P450"/>
</dbReference>
<dbReference type="GO" id="GO:0020037">
    <property type="term" value="F:heme binding"/>
    <property type="evidence" value="ECO:0007669"/>
    <property type="project" value="InterPro"/>
</dbReference>
<dbReference type="PANTHER" id="PTHR24287">
    <property type="entry name" value="P450, PUTATIVE (EUROFUNG)-RELATED"/>
    <property type="match status" value="1"/>
</dbReference>
<name>A0A9Q8WIL5_9PEZI</name>